<name>A0AC35EX19_9BILA</name>
<organism evidence="1 2">
    <name type="scientific">Panagrolaimus sp. PS1159</name>
    <dbReference type="NCBI Taxonomy" id="55785"/>
    <lineage>
        <taxon>Eukaryota</taxon>
        <taxon>Metazoa</taxon>
        <taxon>Ecdysozoa</taxon>
        <taxon>Nematoda</taxon>
        <taxon>Chromadorea</taxon>
        <taxon>Rhabditida</taxon>
        <taxon>Tylenchina</taxon>
        <taxon>Panagrolaimomorpha</taxon>
        <taxon>Panagrolaimoidea</taxon>
        <taxon>Panagrolaimidae</taxon>
        <taxon>Panagrolaimus</taxon>
    </lineage>
</organism>
<dbReference type="Proteomes" id="UP000887580">
    <property type="component" value="Unplaced"/>
</dbReference>
<reference evidence="2" key="1">
    <citation type="submission" date="2022-11" db="UniProtKB">
        <authorList>
            <consortium name="WormBaseParasite"/>
        </authorList>
    </citation>
    <scope>IDENTIFICATION</scope>
</reference>
<proteinExistence type="predicted"/>
<dbReference type="WBParaSite" id="PS1159_v2.g11468.t1">
    <property type="protein sequence ID" value="PS1159_v2.g11468.t1"/>
    <property type="gene ID" value="PS1159_v2.g11468"/>
</dbReference>
<evidence type="ECO:0000313" key="2">
    <source>
        <dbReference type="WBParaSite" id="PS1159_v2.g11468.t1"/>
    </source>
</evidence>
<accession>A0AC35EX19</accession>
<evidence type="ECO:0000313" key="1">
    <source>
        <dbReference type="Proteomes" id="UP000887580"/>
    </source>
</evidence>
<sequence>NVCGFEESVFLEVYQKKEFNKYTSKEISDVIQEFSVMMDLKPSDIRALPNKYLNLYREENNVVYGDEEVPAEDVLVIVWVLSCGDFGEDEDLVNTINVVKNNNYKFRITQGFFMDINWASDAYLKKIDTTQPVETTTLSSFRTTRRADHPPKRINSLPSYECIHL</sequence>
<protein>
    <submittedName>
        <fullName evidence="2">Uncharacterized protein</fullName>
    </submittedName>
</protein>